<evidence type="ECO:0000256" key="4">
    <source>
        <dbReference type="SAM" id="Phobius"/>
    </source>
</evidence>
<keyword evidence="8" id="KW-1185">Reference proteome</keyword>
<name>I1CVH4_RHIO9</name>
<dbReference type="PROSITE" id="PS51745">
    <property type="entry name" value="PB1"/>
    <property type="match status" value="1"/>
</dbReference>
<dbReference type="EMBL" id="GG669511">
    <property type="protein sequence ID" value="EIE92454.1"/>
    <property type="molecule type" value="Genomic_DNA"/>
</dbReference>
<dbReference type="STRING" id="246409.I1CVH4"/>
<dbReference type="RefSeq" id="XP_067527850.1">
    <property type="nucleotide sequence ID" value="XM_067671560.1"/>
</dbReference>
<dbReference type="PANTHER" id="PTHR48108:SF26">
    <property type="entry name" value="CBS DOMAIN-CONTAINING PROTEIN DDB_G0289609"/>
    <property type="match status" value="1"/>
</dbReference>
<dbReference type="Pfam" id="PF00564">
    <property type="entry name" value="PB1"/>
    <property type="match status" value="1"/>
</dbReference>
<dbReference type="InterPro" id="IPR053793">
    <property type="entry name" value="PB1-like"/>
</dbReference>
<feature type="domain" description="CBS" evidence="5">
    <location>
        <begin position="74"/>
        <end position="132"/>
    </location>
</feature>
<dbReference type="PANTHER" id="PTHR48108">
    <property type="entry name" value="CBS DOMAIN-CONTAINING PROTEIN CBSX2, CHLOROPLASTIC"/>
    <property type="match status" value="1"/>
</dbReference>
<evidence type="ECO:0000259" key="5">
    <source>
        <dbReference type="PROSITE" id="PS51371"/>
    </source>
</evidence>
<dbReference type="GeneID" id="93623941"/>
<keyword evidence="4" id="KW-1133">Transmembrane helix</keyword>
<feature type="region of interest" description="Disordered" evidence="3">
    <location>
        <begin position="1"/>
        <end position="68"/>
    </location>
</feature>
<dbReference type="SUPFAM" id="SSF54631">
    <property type="entry name" value="CBS-domain pair"/>
    <property type="match status" value="2"/>
</dbReference>
<dbReference type="Gene3D" id="3.10.20.90">
    <property type="entry name" value="Phosphatidylinositol 3-kinase Catalytic Subunit, Chain A, domain 1"/>
    <property type="match status" value="1"/>
</dbReference>
<dbReference type="SMART" id="SM00116">
    <property type="entry name" value="CBS"/>
    <property type="match status" value="4"/>
</dbReference>
<dbReference type="Proteomes" id="UP000009138">
    <property type="component" value="Unassembled WGS sequence"/>
</dbReference>
<gene>
    <name evidence="7" type="ORF">RO3G_16976</name>
</gene>
<dbReference type="OrthoDB" id="418595at2759"/>
<keyword evidence="4" id="KW-0472">Membrane</keyword>
<dbReference type="InterPro" id="IPR046342">
    <property type="entry name" value="CBS_dom_sf"/>
</dbReference>
<dbReference type="CDD" id="cd17782">
    <property type="entry name" value="CBS_pair_MUG70_2"/>
    <property type="match status" value="1"/>
</dbReference>
<sequence length="719" mass="79257">MSTKRAAGSRIPSVTPSRTESYSIDSVNNGSRQRQSKRDEAIRKKLEQELSKKKSGSNKKVRQTRKIAGTVSALRPSQALTVKENMLVIEAAQLLAAKRSDCVLVVDDEEHLSGIFTAKDLAYRVVAESLDARNTTVAKIMTKGPMCVTSDTSATDALNLMVSRGFRHLPVCNEEGDIFGLLDITKCLYEALDKMERAFGSSRKLYDALEGVEKEWNNSPIQLVQYMEALRDKMECPDLSTVLDGHAPPEVNVKTNVREVARMMKEYHTTAVLVTDREGLAGIFTTKDVVLRVIAPGLNPENCSVVRVMTPHPDTAPAQMSIMDALRKMHDGHYLNLPIVEEGDVVGMVDVLKLTYATLEQINSIQGNDGEGPMWSRFWDSFGATDNNDTESQLSDSQLLSATHSNNHHSNQIISPEPSTSFSQLQGFSEITPNESASMVANNEECSTSDETTQHQFSIKENAQGTFSFKFTTTSGKTHRIACSSDSYSSLLKSIHQKVAGEHLDYLGVTEDNEPVESWLSISYLDDEDDHVLMTSDADVQDAVKLARKMGQDRVKLFINDTAAPVVPVTPIPTEIEHEEPQPVVEAIKEPEQEVQEEESVIESIKSKKRHSLKKKIETSSDDDEEPEAKTKDVLGIPQDLVLPAAITFLGVVIAGVFVLSRIGGRGGGVFFFFFFIANGFTPFIFLFFGLGFCSSWSPIKALFNFAVSLSNGFTLSSS</sequence>
<dbReference type="CDD" id="cd17781">
    <property type="entry name" value="CBS_pair_MUG70_1"/>
    <property type="match status" value="1"/>
</dbReference>
<reference evidence="7 8" key="1">
    <citation type="journal article" date="2009" name="PLoS Genet.">
        <title>Genomic analysis of the basal lineage fungus Rhizopus oryzae reveals a whole-genome duplication.</title>
        <authorList>
            <person name="Ma L.-J."/>
            <person name="Ibrahim A.S."/>
            <person name="Skory C."/>
            <person name="Grabherr M.G."/>
            <person name="Burger G."/>
            <person name="Butler M."/>
            <person name="Elias M."/>
            <person name="Idnurm A."/>
            <person name="Lang B.F."/>
            <person name="Sone T."/>
            <person name="Abe A."/>
            <person name="Calvo S.E."/>
            <person name="Corrochano L.M."/>
            <person name="Engels R."/>
            <person name="Fu J."/>
            <person name="Hansberg W."/>
            <person name="Kim J.-M."/>
            <person name="Kodira C.D."/>
            <person name="Koehrsen M.J."/>
            <person name="Liu B."/>
            <person name="Miranda-Saavedra D."/>
            <person name="O'Leary S."/>
            <person name="Ortiz-Castellanos L."/>
            <person name="Poulter R."/>
            <person name="Rodriguez-Romero J."/>
            <person name="Ruiz-Herrera J."/>
            <person name="Shen Y.-Q."/>
            <person name="Zeng Q."/>
            <person name="Galagan J."/>
            <person name="Birren B.W."/>
            <person name="Cuomo C.A."/>
            <person name="Wickes B.L."/>
        </authorList>
    </citation>
    <scope>NUCLEOTIDE SEQUENCE [LARGE SCALE GENOMIC DNA]</scope>
    <source>
        <strain evidence="8">RA 99-880 / ATCC MYA-4621 / FGSC 9543 / NRRL 43880</strain>
    </source>
</reference>
<dbReference type="FunCoup" id="I1CVH4">
    <property type="interactions" value="10"/>
</dbReference>
<dbReference type="PROSITE" id="PS51371">
    <property type="entry name" value="CBS"/>
    <property type="match status" value="4"/>
</dbReference>
<dbReference type="Gene3D" id="3.10.580.10">
    <property type="entry name" value="CBS-domain"/>
    <property type="match status" value="2"/>
</dbReference>
<keyword evidence="4" id="KW-0812">Transmembrane</keyword>
<proteinExistence type="predicted"/>
<dbReference type="SUPFAM" id="SSF54277">
    <property type="entry name" value="CAD &amp; PB1 domains"/>
    <property type="match status" value="1"/>
</dbReference>
<dbReference type="OMA" id="RERKQFF"/>
<feature type="domain" description="CBS" evidence="5">
    <location>
        <begin position="239"/>
        <end position="301"/>
    </location>
</feature>
<feature type="transmembrane region" description="Helical" evidence="4">
    <location>
        <begin position="672"/>
        <end position="693"/>
    </location>
</feature>
<feature type="compositionally biased region" description="Basic residues" evidence="3">
    <location>
        <begin position="53"/>
        <end position="65"/>
    </location>
</feature>
<dbReference type="InterPro" id="IPR000644">
    <property type="entry name" value="CBS_dom"/>
</dbReference>
<dbReference type="InParanoid" id="I1CVH4"/>
<evidence type="ECO:0000259" key="6">
    <source>
        <dbReference type="PROSITE" id="PS51745"/>
    </source>
</evidence>
<feature type="compositionally biased region" description="Polar residues" evidence="3">
    <location>
        <begin position="12"/>
        <end position="33"/>
    </location>
</feature>
<accession>I1CVH4</accession>
<dbReference type="SMART" id="SM00666">
    <property type="entry name" value="PB1"/>
    <property type="match status" value="1"/>
</dbReference>
<dbReference type="VEuPathDB" id="FungiDB:RO3G_16976"/>
<feature type="domain" description="CBS" evidence="5">
    <location>
        <begin position="141"/>
        <end position="197"/>
    </location>
</feature>
<evidence type="ECO:0000256" key="2">
    <source>
        <dbReference type="PROSITE-ProRule" id="PRU00703"/>
    </source>
</evidence>
<protein>
    <recommendedName>
        <fullName evidence="9">CBS domain-containing protein</fullName>
    </recommendedName>
</protein>
<dbReference type="InterPro" id="IPR051462">
    <property type="entry name" value="CBS_domain-containing"/>
</dbReference>
<feature type="domain" description="PB1" evidence="6">
    <location>
        <begin position="464"/>
        <end position="562"/>
    </location>
</feature>
<evidence type="ECO:0000256" key="1">
    <source>
        <dbReference type="ARBA" id="ARBA00022737"/>
    </source>
</evidence>
<evidence type="ECO:0008006" key="9">
    <source>
        <dbReference type="Google" id="ProtNLM"/>
    </source>
</evidence>
<evidence type="ECO:0000313" key="8">
    <source>
        <dbReference type="Proteomes" id="UP000009138"/>
    </source>
</evidence>
<dbReference type="eggNOG" id="ENOG502QVK2">
    <property type="taxonomic scope" value="Eukaryota"/>
</dbReference>
<dbReference type="InterPro" id="IPR000270">
    <property type="entry name" value="PB1_dom"/>
</dbReference>
<feature type="compositionally biased region" description="Basic and acidic residues" evidence="3">
    <location>
        <begin position="36"/>
        <end position="52"/>
    </location>
</feature>
<organism evidence="7 8">
    <name type="scientific">Rhizopus delemar (strain RA 99-880 / ATCC MYA-4621 / FGSC 9543 / NRRL 43880)</name>
    <name type="common">Mucormycosis agent</name>
    <name type="synonym">Rhizopus arrhizus var. delemar</name>
    <dbReference type="NCBI Taxonomy" id="246409"/>
    <lineage>
        <taxon>Eukaryota</taxon>
        <taxon>Fungi</taxon>
        <taxon>Fungi incertae sedis</taxon>
        <taxon>Mucoromycota</taxon>
        <taxon>Mucoromycotina</taxon>
        <taxon>Mucoromycetes</taxon>
        <taxon>Mucorales</taxon>
        <taxon>Mucorineae</taxon>
        <taxon>Rhizopodaceae</taxon>
        <taxon>Rhizopus</taxon>
    </lineage>
</organism>
<dbReference type="Pfam" id="PF00571">
    <property type="entry name" value="CBS"/>
    <property type="match status" value="4"/>
</dbReference>
<feature type="domain" description="CBS" evidence="5">
    <location>
        <begin position="309"/>
        <end position="365"/>
    </location>
</feature>
<keyword evidence="1" id="KW-0677">Repeat</keyword>
<dbReference type="AlphaFoldDB" id="I1CVH4"/>
<evidence type="ECO:0000256" key="3">
    <source>
        <dbReference type="SAM" id="MobiDB-lite"/>
    </source>
</evidence>
<feature type="transmembrane region" description="Helical" evidence="4">
    <location>
        <begin position="641"/>
        <end position="660"/>
    </location>
</feature>
<keyword evidence="2" id="KW-0129">CBS domain</keyword>
<evidence type="ECO:0000313" key="7">
    <source>
        <dbReference type="EMBL" id="EIE92454.1"/>
    </source>
</evidence>